<accession>A0A1W4WW90</accession>
<dbReference type="GeneID" id="108736461"/>
<protein>
    <submittedName>
        <fullName evidence="3">Uncharacterized protein LOC108736461</fullName>
    </submittedName>
</protein>
<feature type="transmembrane region" description="Helical" evidence="1">
    <location>
        <begin position="6"/>
        <end position="23"/>
    </location>
</feature>
<reference evidence="3" key="1">
    <citation type="submission" date="2025-08" db="UniProtKB">
        <authorList>
            <consortium name="RefSeq"/>
        </authorList>
    </citation>
    <scope>IDENTIFICATION</scope>
    <source>
        <tissue evidence="3">Entire body</tissue>
    </source>
</reference>
<dbReference type="Proteomes" id="UP000192223">
    <property type="component" value="Unplaced"/>
</dbReference>
<feature type="transmembrane region" description="Helical" evidence="1">
    <location>
        <begin position="107"/>
        <end position="127"/>
    </location>
</feature>
<keyword evidence="1" id="KW-1133">Transmembrane helix</keyword>
<dbReference type="AlphaFoldDB" id="A0A1W4WW90"/>
<evidence type="ECO:0000313" key="3">
    <source>
        <dbReference type="RefSeq" id="XP_018324403.1"/>
    </source>
</evidence>
<gene>
    <name evidence="3" type="primary">LOC108736461</name>
</gene>
<name>A0A1W4WW90_AGRPL</name>
<keyword evidence="1" id="KW-0812">Transmembrane</keyword>
<keyword evidence="1" id="KW-0472">Membrane</keyword>
<dbReference type="OrthoDB" id="6611212at2759"/>
<dbReference type="KEGG" id="apln:108736461"/>
<feature type="transmembrane region" description="Helical" evidence="1">
    <location>
        <begin position="80"/>
        <end position="101"/>
    </location>
</feature>
<keyword evidence="2" id="KW-1185">Reference proteome</keyword>
<organism evidence="2 3">
    <name type="scientific">Agrilus planipennis</name>
    <name type="common">Emerald ash borer</name>
    <name type="synonym">Agrilus marcopoli</name>
    <dbReference type="NCBI Taxonomy" id="224129"/>
    <lineage>
        <taxon>Eukaryota</taxon>
        <taxon>Metazoa</taxon>
        <taxon>Ecdysozoa</taxon>
        <taxon>Arthropoda</taxon>
        <taxon>Hexapoda</taxon>
        <taxon>Insecta</taxon>
        <taxon>Pterygota</taxon>
        <taxon>Neoptera</taxon>
        <taxon>Endopterygota</taxon>
        <taxon>Coleoptera</taxon>
        <taxon>Polyphaga</taxon>
        <taxon>Elateriformia</taxon>
        <taxon>Buprestoidea</taxon>
        <taxon>Buprestidae</taxon>
        <taxon>Agrilinae</taxon>
        <taxon>Agrilus</taxon>
    </lineage>
</organism>
<evidence type="ECO:0000256" key="1">
    <source>
        <dbReference type="SAM" id="Phobius"/>
    </source>
</evidence>
<dbReference type="InParanoid" id="A0A1W4WW90"/>
<proteinExistence type="predicted"/>
<sequence>MINYVSIFFLTALLFGLVDVMTAQKKTNKTEVIEISSGINGSMLERVESNMHHMMRWMKHHHHHRDFVGRCLGAVRRLKSVLFFIVFALGVILTTLKFLTIFVLKGLAIGLTLLIINVSGLFTKFAVLQSSHKYPQKEQPIHVHVHGKNAQSPTYTSSSSHYHTGPDYEETYYSDWDRSMNPPSLSNFNSKRRKASPLLNRPLTALEKLELMRLYERLGLTQKINDVT</sequence>
<dbReference type="RefSeq" id="XP_018324403.1">
    <property type="nucleotide sequence ID" value="XM_018468901.1"/>
</dbReference>
<evidence type="ECO:0000313" key="2">
    <source>
        <dbReference type="Proteomes" id="UP000192223"/>
    </source>
</evidence>